<proteinExistence type="predicted"/>
<dbReference type="eggNOG" id="ENOG50339C4">
    <property type="taxonomic scope" value="Bacteria"/>
</dbReference>
<dbReference type="HOGENOM" id="CLU_087212_0_0_11"/>
<dbReference type="GeneID" id="97237879"/>
<protein>
    <submittedName>
        <fullName evidence="1">Uncharacterized protein</fullName>
    </submittedName>
</protein>
<dbReference type="AlphaFoldDB" id="B5H4S4"/>
<evidence type="ECO:0000313" key="2">
    <source>
        <dbReference type="Proteomes" id="UP000002805"/>
    </source>
</evidence>
<dbReference type="EMBL" id="CM000950">
    <property type="protein sequence ID" value="EDY61834.1"/>
    <property type="molecule type" value="Genomic_DNA"/>
</dbReference>
<dbReference type="Proteomes" id="UP000002805">
    <property type="component" value="Chromosome"/>
</dbReference>
<reference evidence="2" key="2">
    <citation type="submission" date="2009-10" db="EMBL/GenBank/DDBJ databases">
        <title>The genome sequence of Streptomyces pristinaespiralis strain ATCC 25486.</title>
        <authorList>
            <consortium name="The Broad Institute Genome Sequencing Platform"/>
            <consortium name="Broad Institute Microbial Sequencing Center"/>
            <person name="Fischbach M."/>
            <person name="Godfrey P."/>
            <person name="Ward D."/>
            <person name="Young S."/>
            <person name="Zeng Q."/>
            <person name="Koehrsen M."/>
            <person name="Alvarado L."/>
            <person name="Berlin A.M."/>
            <person name="Bochicchio J."/>
            <person name="Borenstein D."/>
            <person name="Chapman S.B."/>
            <person name="Chen Z."/>
            <person name="Engels R."/>
            <person name="Freedman E."/>
            <person name="Gellesch M."/>
            <person name="Goldberg J."/>
            <person name="Griggs A."/>
            <person name="Gujja S."/>
            <person name="Heilman E.R."/>
            <person name="Heiman D.I."/>
            <person name="Hepburn T.A."/>
            <person name="Howarth C."/>
            <person name="Jen D."/>
            <person name="Larson L."/>
            <person name="Lewis B."/>
            <person name="Mehta T."/>
            <person name="Park D."/>
            <person name="Pearson M."/>
            <person name="Richards J."/>
            <person name="Roberts A."/>
            <person name="Saif S."/>
            <person name="Shea T.D."/>
            <person name="Shenoy N."/>
            <person name="Sisk P."/>
            <person name="Stolte C."/>
            <person name="Sykes S.N."/>
            <person name="Thomson T."/>
            <person name="Walk T."/>
            <person name="White J."/>
            <person name="Yandava C."/>
            <person name="Straight P."/>
            <person name="Clardy J."/>
            <person name="Hung D."/>
            <person name="Kolter R."/>
            <person name="Mekalanos J."/>
            <person name="Walker S."/>
            <person name="Walsh C.T."/>
            <person name="Wieland-Brown L.C."/>
            <person name="Haas B."/>
            <person name="Nusbaum C."/>
            <person name="Birren B."/>
        </authorList>
    </citation>
    <scope>NUCLEOTIDE SEQUENCE [LARGE SCALE GENOMIC DNA]</scope>
    <source>
        <strain evidence="2">ATCC 25486 / DSM 40338 / CBS 914.69 / JCM 4507 / NBRC 13074 / NRRL 2958 / 5647</strain>
    </source>
</reference>
<dbReference type="Pfam" id="PF21863">
    <property type="entry name" value="HTH_67"/>
    <property type="match status" value="1"/>
</dbReference>
<accession>B5H4S4</accession>
<reference evidence="2" key="1">
    <citation type="submission" date="2008-02" db="EMBL/GenBank/DDBJ databases">
        <authorList>
            <consortium name="The Broad Institute Genome Sequencing Platform"/>
            <person name="Fischbach M."/>
            <person name="Ward D."/>
            <person name="Young S."/>
            <person name="Jaffe D."/>
            <person name="Gnerre S."/>
            <person name="Berlin A."/>
            <person name="Heiman D."/>
            <person name="Hepburn T."/>
            <person name="Sykes S."/>
            <person name="Alvarado L."/>
            <person name="Kodira C.D."/>
            <person name="Straight P."/>
            <person name="Clardy J."/>
            <person name="Hung D."/>
            <person name="Kolter R."/>
            <person name="Mekalanos J."/>
            <person name="Walker S."/>
            <person name="Walsh C.T."/>
            <person name="Lander E."/>
            <person name="Galagan J."/>
            <person name="Nusbaum C."/>
            <person name="Birren B."/>
        </authorList>
    </citation>
    <scope>NUCLEOTIDE SEQUENCE [LARGE SCALE GENOMIC DNA]</scope>
    <source>
        <strain evidence="2">ATCC 25486 / DSM 40338 / CBS 914.69 / JCM 4507 / NBRC 13074 / NRRL 2958 / 5647</strain>
    </source>
</reference>
<dbReference type="RefSeq" id="WP_005309064.1">
    <property type="nucleotide sequence ID" value="NZ_CM000950.1"/>
</dbReference>
<organism evidence="1 2">
    <name type="scientific">Streptomyces pristinaespiralis (strain ATCC 25486 / DSM 40338 / CBS 914.69 / JCM 4507 / KCC S-0507 / NBRC 13074 / NRRL 2958 / 5647)</name>
    <dbReference type="NCBI Taxonomy" id="457429"/>
    <lineage>
        <taxon>Bacteria</taxon>
        <taxon>Bacillati</taxon>
        <taxon>Actinomycetota</taxon>
        <taxon>Actinomycetes</taxon>
        <taxon>Kitasatosporales</taxon>
        <taxon>Streptomycetaceae</taxon>
        <taxon>Streptomyces</taxon>
    </lineage>
</organism>
<gene>
    <name evidence="1" type="ORF">SSDG_00150</name>
</gene>
<keyword evidence="2" id="KW-1185">Reference proteome</keyword>
<evidence type="ECO:0000313" key="1">
    <source>
        <dbReference type="EMBL" id="EDY61834.1"/>
    </source>
</evidence>
<dbReference type="InterPro" id="IPR054058">
    <property type="entry name" value="HTH_67"/>
</dbReference>
<sequence length="205" mass="22165">MKPTWWRGRFGVLGEAPASVVQAVQGFLGPPLFTEGWLAGRPVMPAEKAAACYARAVRTWGRANIHSDVDVEHFNRLAQQLIDAADALPLFAGRRAQPGPGDDPVGAAMQRVHVLREHRGACHLAAVPLCGPTARAAMVINLGVEQATRYGRQGPHPVAATLIPRRQRAEQLTDELQAPLYATLTDRQRAEFAELVSALTTSLTP</sequence>
<name>B5H4S4_STRE2</name>